<keyword evidence="2" id="KW-0680">Restriction system</keyword>
<dbReference type="EMBL" id="ATFE01000008">
    <property type="protein sequence ID" value="EPF29008.1"/>
    <property type="molecule type" value="Genomic_DNA"/>
</dbReference>
<dbReference type="SUPFAM" id="SSF116734">
    <property type="entry name" value="DNA methylase specificity domain"/>
    <property type="match status" value="2"/>
</dbReference>
<feature type="coiled-coil region" evidence="4">
    <location>
        <begin position="150"/>
        <end position="180"/>
    </location>
</feature>
<comment type="similarity">
    <text evidence="1">Belongs to the type-I restriction system S methylase family.</text>
</comment>
<evidence type="ECO:0000256" key="4">
    <source>
        <dbReference type="SAM" id="Coils"/>
    </source>
</evidence>
<proteinExistence type="inferred from homology"/>
<dbReference type="Pfam" id="PF01420">
    <property type="entry name" value="Methylase_S"/>
    <property type="match status" value="2"/>
</dbReference>
<dbReference type="PANTHER" id="PTHR43140">
    <property type="entry name" value="TYPE-1 RESTRICTION ENZYME ECOKI SPECIFICITY PROTEIN"/>
    <property type="match status" value="1"/>
</dbReference>
<dbReference type="InterPro" id="IPR044946">
    <property type="entry name" value="Restrct_endonuc_typeI_TRD_sf"/>
</dbReference>
<dbReference type="Gene3D" id="3.90.220.20">
    <property type="entry name" value="DNA methylase specificity domains"/>
    <property type="match status" value="2"/>
</dbReference>
<name>A0AA87NQS4_TREMD</name>
<dbReference type="InterPro" id="IPR000055">
    <property type="entry name" value="Restrct_endonuc_typeI_TRD"/>
</dbReference>
<dbReference type="RefSeq" id="WP_016523203.1">
    <property type="nucleotide sequence ID" value="NZ_KE332517.1"/>
</dbReference>
<evidence type="ECO:0000259" key="5">
    <source>
        <dbReference type="Pfam" id="PF01420"/>
    </source>
</evidence>
<sequence>MGKWKKVRIGEFLTERQGRYKPDDNAIATYKRLDKIDFSGTIHISEKPSKTDMIVVQPGDLVISGINVAKGAIAVYQGTEPVTATIHYSSYIFDDSVVDLEYFKYFVKSPAFIETLKKQAKGGIKTEIKSKVFLPLEISLPDLPTQKQIVKRISENLKRVNELAKEIETQKGYAKQLRRNILQDAIEGKLTADWRKEHPVQKGNSDYDAEALFELIQKERKVDKKRKALPPILDAEKPFELPTGWKWVRWGDVISIETHIVNSSDYLDLIQIAPDDIEKGTGELLENLRTVREKGVISVNHLFPKDVLLYSKNRPRLRKIVYVDFEGLCSADMYPLNTKMNKHFIKYLMLSDYFDVEVYKFDNRVKMPKINQSQLSSIKIPIVPLAEQNKIAEKIETVFTKYKQLEHEVSQCKRYINQIMQGVLKNALKEKMSYGKTTAN</sequence>
<feature type="domain" description="Type I restriction modification DNA specificity" evidence="5">
    <location>
        <begin position="2"/>
        <end position="168"/>
    </location>
</feature>
<dbReference type="GO" id="GO:0009307">
    <property type="term" value="P:DNA restriction-modification system"/>
    <property type="evidence" value="ECO:0007669"/>
    <property type="project" value="UniProtKB-KW"/>
</dbReference>
<dbReference type="InterPro" id="IPR051212">
    <property type="entry name" value="Type-I_RE_S_subunit"/>
</dbReference>
<keyword evidence="4" id="KW-0175">Coiled coil</keyword>
<gene>
    <name evidence="6" type="ORF">HMPREF9195_01251</name>
</gene>
<feature type="domain" description="Type I restriction modification DNA specificity" evidence="5">
    <location>
        <begin position="302"/>
        <end position="406"/>
    </location>
</feature>
<protein>
    <recommendedName>
        <fullName evidence="5">Type I restriction modification DNA specificity domain-containing protein</fullName>
    </recommendedName>
</protein>
<dbReference type="Proteomes" id="UP000014634">
    <property type="component" value="Unassembled WGS sequence"/>
</dbReference>
<evidence type="ECO:0000256" key="1">
    <source>
        <dbReference type="ARBA" id="ARBA00010923"/>
    </source>
</evidence>
<reference evidence="6 7" key="1">
    <citation type="submission" date="2013-04" db="EMBL/GenBank/DDBJ databases">
        <title>The Genome Sequence of Treponema medium ATCC 700293.</title>
        <authorList>
            <consortium name="The Broad Institute Genomics Platform"/>
            <person name="Earl A."/>
            <person name="Ward D."/>
            <person name="Feldgarden M."/>
            <person name="Gevers D."/>
            <person name="Leonetti C."/>
            <person name="Blanton J.M."/>
            <person name="Dewhirst F.E."/>
            <person name="Izard J."/>
            <person name="Walker B."/>
            <person name="Young S."/>
            <person name="Zeng Q."/>
            <person name="Gargeya S."/>
            <person name="Fitzgerald M."/>
            <person name="Haas B."/>
            <person name="Abouelleil A."/>
            <person name="Allen A.W."/>
            <person name="Alvarado L."/>
            <person name="Arachchi H.M."/>
            <person name="Berlin A.M."/>
            <person name="Chapman S.B."/>
            <person name="Gainer-Dewar J."/>
            <person name="Goldberg J."/>
            <person name="Griggs A."/>
            <person name="Gujja S."/>
            <person name="Hansen M."/>
            <person name="Howarth C."/>
            <person name="Imamovic A."/>
            <person name="Ireland A."/>
            <person name="Larimer J."/>
            <person name="McCowan C."/>
            <person name="Murphy C."/>
            <person name="Pearson M."/>
            <person name="Poon T.W."/>
            <person name="Priest M."/>
            <person name="Roberts A."/>
            <person name="Saif S."/>
            <person name="Shea T."/>
            <person name="Sisk P."/>
            <person name="Sykes S."/>
            <person name="Wortman J."/>
            <person name="Nusbaum C."/>
            <person name="Birren B."/>
        </authorList>
    </citation>
    <scope>NUCLEOTIDE SEQUENCE [LARGE SCALE GENOMIC DNA]</scope>
    <source>
        <strain evidence="6 7">ATCC 700293</strain>
    </source>
</reference>
<evidence type="ECO:0000313" key="6">
    <source>
        <dbReference type="EMBL" id="EPF29008.1"/>
    </source>
</evidence>
<comment type="caution">
    <text evidence="6">The sequence shown here is derived from an EMBL/GenBank/DDBJ whole genome shotgun (WGS) entry which is preliminary data.</text>
</comment>
<keyword evidence="3" id="KW-0238">DNA-binding</keyword>
<dbReference type="AlphaFoldDB" id="A0AA87NQS4"/>
<evidence type="ECO:0000256" key="2">
    <source>
        <dbReference type="ARBA" id="ARBA00022747"/>
    </source>
</evidence>
<dbReference type="GO" id="GO:0003677">
    <property type="term" value="F:DNA binding"/>
    <property type="evidence" value="ECO:0007669"/>
    <property type="project" value="UniProtKB-KW"/>
</dbReference>
<dbReference type="PANTHER" id="PTHR43140:SF1">
    <property type="entry name" value="TYPE I RESTRICTION ENZYME ECOKI SPECIFICITY SUBUNIT"/>
    <property type="match status" value="1"/>
</dbReference>
<evidence type="ECO:0000256" key="3">
    <source>
        <dbReference type="ARBA" id="ARBA00023125"/>
    </source>
</evidence>
<evidence type="ECO:0000313" key="7">
    <source>
        <dbReference type="Proteomes" id="UP000014634"/>
    </source>
</evidence>
<accession>A0AA87NQS4</accession>
<organism evidence="6 7">
    <name type="scientific">Treponema medium ATCC 700293</name>
    <dbReference type="NCBI Taxonomy" id="1125700"/>
    <lineage>
        <taxon>Bacteria</taxon>
        <taxon>Pseudomonadati</taxon>
        <taxon>Spirochaetota</taxon>
        <taxon>Spirochaetia</taxon>
        <taxon>Spirochaetales</taxon>
        <taxon>Treponemataceae</taxon>
        <taxon>Treponema</taxon>
    </lineage>
</organism>